<evidence type="ECO:0000256" key="7">
    <source>
        <dbReference type="ARBA" id="ARBA00023136"/>
    </source>
</evidence>
<keyword evidence="8 15" id="KW-0675">Receptor</keyword>
<comment type="subcellular location">
    <subcellularLocation>
        <location evidence="1 10">Cell outer membrane</location>
        <topology evidence="1 10">Multi-pass membrane protein</topology>
    </subcellularLocation>
</comment>
<organism evidence="15 16">
    <name type="scientific">Longimonas halophila</name>
    <dbReference type="NCBI Taxonomy" id="1469170"/>
    <lineage>
        <taxon>Bacteria</taxon>
        <taxon>Pseudomonadati</taxon>
        <taxon>Rhodothermota</taxon>
        <taxon>Rhodothermia</taxon>
        <taxon>Rhodothermales</taxon>
        <taxon>Salisaetaceae</taxon>
        <taxon>Longimonas</taxon>
    </lineage>
</organism>
<dbReference type="CDD" id="cd01347">
    <property type="entry name" value="ligand_gated_channel"/>
    <property type="match status" value="1"/>
</dbReference>
<accession>A0A2H3P3J8</accession>
<dbReference type="InterPro" id="IPR010916">
    <property type="entry name" value="TonB_box_CS"/>
</dbReference>
<dbReference type="Gene3D" id="2.40.170.20">
    <property type="entry name" value="TonB-dependent receptor, beta-barrel domain"/>
    <property type="match status" value="1"/>
</dbReference>
<evidence type="ECO:0000256" key="10">
    <source>
        <dbReference type="PROSITE-ProRule" id="PRU01360"/>
    </source>
</evidence>
<dbReference type="OrthoDB" id="9758472at2"/>
<evidence type="ECO:0000259" key="14">
    <source>
        <dbReference type="Pfam" id="PF07715"/>
    </source>
</evidence>
<sequence length="665" mass="71801">MRITVGVIGSWIAAVMLCLSTLGLSPKAAHGQSAPDADTADVAMTVAIPDTVVVTASRIAEPAAQSGRRVSVWTQEAIEALPASSYDELLRTVSGVDVQSRGGFGVQSDITMRGSTFNGVLVLLDGARINDPMTGHFLADMPVPISEIARIEVLRGPASALYGPDALGGVVQLFTHAGLHQEQGAPTGSNANASAQAQVGRHGLYDVEGTARLARGGTFVSASFATQGSDGQPISTPGGEPVTDSDGRVRTDFRRTAGSLAWTQRLAEGHSLFTRAGIDDRRFTAYQFYTSLPSDNARESTATYWAQTRYQGRLSASTQLRAQVAAKQHEDSYRFTPSTPPNEHTSRLLTAHGQIQHALSERWQLSGGVSGQARSIDSNNLGDHADEAGGAFTRLRWSPTEPLTLTGSLRLDADHAFGTELTPQFYAAWSKPHYTLRAGAGRAVRAPNYVERYYNTELDSPPDGSVGTPNLRAERAWSYEVGADLYPTRSLALHVTGFARTTDGLIDFAQSPGEELFRSRNVLSVDTYGLEAETRWQQSWGARGHTTWTLAYTGLDASLGDVGEGVLYTYAASAARHHVQGTARVQWGAVGGSLQTQWKERLDAPEPADLSYSVTNARLFYAINALDSEATVSFEVRNIFNREYSEVFNAPMPERWWLLGLSVDL</sequence>
<evidence type="ECO:0000256" key="12">
    <source>
        <dbReference type="SAM" id="MobiDB-lite"/>
    </source>
</evidence>
<evidence type="ECO:0000256" key="4">
    <source>
        <dbReference type="ARBA" id="ARBA00022692"/>
    </source>
</evidence>
<reference evidence="15 16" key="1">
    <citation type="submission" date="2017-10" db="EMBL/GenBank/DDBJ databases">
        <title>Draft genome of Longimonas halophila.</title>
        <authorList>
            <person name="Goh K.M."/>
            <person name="Shamsir M.S."/>
            <person name="Lim S.W."/>
        </authorList>
    </citation>
    <scope>NUCLEOTIDE SEQUENCE [LARGE SCALE GENOMIC DNA]</scope>
    <source>
        <strain evidence="15 16">KCTC 42399</strain>
    </source>
</reference>
<feature type="domain" description="TonB-dependent receptor-like beta-barrel" evidence="13">
    <location>
        <begin position="218"/>
        <end position="639"/>
    </location>
</feature>
<dbReference type="InterPro" id="IPR000531">
    <property type="entry name" value="Beta-barrel_TonB"/>
</dbReference>
<evidence type="ECO:0000259" key="13">
    <source>
        <dbReference type="Pfam" id="PF00593"/>
    </source>
</evidence>
<dbReference type="GO" id="GO:0044718">
    <property type="term" value="P:siderophore transmembrane transport"/>
    <property type="evidence" value="ECO:0007669"/>
    <property type="project" value="TreeGrafter"/>
</dbReference>
<protein>
    <submittedName>
        <fullName evidence="15">TonB-dependent receptor</fullName>
    </submittedName>
</protein>
<dbReference type="EMBL" id="PDEP01000002">
    <property type="protein sequence ID" value="PEN08862.1"/>
    <property type="molecule type" value="Genomic_DNA"/>
</dbReference>
<dbReference type="GO" id="GO:0015344">
    <property type="term" value="F:siderophore uptake transmembrane transporter activity"/>
    <property type="evidence" value="ECO:0007669"/>
    <property type="project" value="TreeGrafter"/>
</dbReference>
<feature type="compositionally biased region" description="Polar residues" evidence="12">
    <location>
        <begin position="224"/>
        <end position="235"/>
    </location>
</feature>
<keyword evidence="5" id="KW-0732">Signal</keyword>
<evidence type="ECO:0000256" key="1">
    <source>
        <dbReference type="ARBA" id="ARBA00004571"/>
    </source>
</evidence>
<dbReference type="Gene3D" id="2.170.130.10">
    <property type="entry name" value="TonB-dependent receptor, plug domain"/>
    <property type="match status" value="1"/>
</dbReference>
<keyword evidence="3 10" id="KW-1134">Transmembrane beta strand</keyword>
<evidence type="ECO:0000256" key="11">
    <source>
        <dbReference type="RuleBase" id="RU003357"/>
    </source>
</evidence>
<feature type="domain" description="TonB-dependent receptor plug" evidence="14">
    <location>
        <begin position="66"/>
        <end position="170"/>
    </location>
</feature>
<dbReference type="InterPro" id="IPR012910">
    <property type="entry name" value="Plug_dom"/>
</dbReference>
<dbReference type="InterPro" id="IPR039426">
    <property type="entry name" value="TonB-dep_rcpt-like"/>
</dbReference>
<dbReference type="PROSITE" id="PS00430">
    <property type="entry name" value="TONB_DEPENDENT_REC_1"/>
    <property type="match status" value="1"/>
</dbReference>
<dbReference type="InterPro" id="IPR037066">
    <property type="entry name" value="Plug_dom_sf"/>
</dbReference>
<evidence type="ECO:0000256" key="9">
    <source>
        <dbReference type="ARBA" id="ARBA00023237"/>
    </source>
</evidence>
<evidence type="ECO:0000256" key="6">
    <source>
        <dbReference type="ARBA" id="ARBA00023077"/>
    </source>
</evidence>
<comment type="similarity">
    <text evidence="10 11">Belongs to the TonB-dependent receptor family.</text>
</comment>
<feature type="region of interest" description="Disordered" evidence="12">
    <location>
        <begin position="224"/>
        <end position="248"/>
    </location>
</feature>
<dbReference type="PROSITE" id="PS52016">
    <property type="entry name" value="TONB_DEPENDENT_REC_3"/>
    <property type="match status" value="1"/>
</dbReference>
<dbReference type="SUPFAM" id="SSF56935">
    <property type="entry name" value="Porins"/>
    <property type="match status" value="1"/>
</dbReference>
<dbReference type="Pfam" id="PF07715">
    <property type="entry name" value="Plug"/>
    <property type="match status" value="1"/>
</dbReference>
<keyword evidence="7 10" id="KW-0472">Membrane</keyword>
<keyword evidence="4 10" id="KW-0812">Transmembrane</keyword>
<evidence type="ECO:0000313" key="15">
    <source>
        <dbReference type="EMBL" id="PEN08862.1"/>
    </source>
</evidence>
<dbReference type="InterPro" id="IPR036942">
    <property type="entry name" value="Beta-barrel_TonB_sf"/>
</dbReference>
<gene>
    <name evidence="15" type="ORF">CRI93_03685</name>
</gene>
<keyword evidence="16" id="KW-1185">Reference proteome</keyword>
<evidence type="ECO:0000256" key="8">
    <source>
        <dbReference type="ARBA" id="ARBA00023170"/>
    </source>
</evidence>
<dbReference type="AlphaFoldDB" id="A0A2H3P3J8"/>
<name>A0A2H3P3J8_9BACT</name>
<dbReference type="GO" id="GO:0009279">
    <property type="term" value="C:cell outer membrane"/>
    <property type="evidence" value="ECO:0007669"/>
    <property type="project" value="UniProtKB-SubCell"/>
</dbReference>
<dbReference type="PANTHER" id="PTHR30069">
    <property type="entry name" value="TONB-DEPENDENT OUTER MEMBRANE RECEPTOR"/>
    <property type="match status" value="1"/>
</dbReference>
<dbReference type="Pfam" id="PF00593">
    <property type="entry name" value="TonB_dep_Rec_b-barrel"/>
    <property type="match status" value="1"/>
</dbReference>
<keyword evidence="9 10" id="KW-0998">Cell outer membrane</keyword>
<keyword evidence="2 10" id="KW-0813">Transport</keyword>
<dbReference type="PANTHER" id="PTHR30069:SF29">
    <property type="entry name" value="HEMOGLOBIN AND HEMOGLOBIN-HAPTOGLOBIN-BINDING PROTEIN 1-RELATED"/>
    <property type="match status" value="1"/>
</dbReference>
<evidence type="ECO:0000313" key="16">
    <source>
        <dbReference type="Proteomes" id="UP000221024"/>
    </source>
</evidence>
<dbReference type="Proteomes" id="UP000221024">
    <property type="component" value="Unassembled WGS sequence"/>
</dbReference>
<evidence type="ECO:0000256" key="3">
    <source>
        <dbReference type="ARBA" id="ARBA00022452"/>
    </source>
</evidence>
<proteinExistence type="inferred from homology"/>
<keyword evidence="6 11" id="KW-0798">TonB box</keyword>
<evidence type="ECO:0000256" key="2">
    <source>
        <dbReference type="ARBA" id="ARBA00022448"/>
    </source>
</evidence>
<dbReference type="RefSeq" id="WP_098061258.1">
    <property type="nucleotide sequence ID" value="NZ_PDEP01000002.1"/>
</dbReference>
<evidence type="ECO:0000256" key="5">
    <source>
        <dbReference type="ARBA" id="ARBA00022729"/>
    </source>
</evidence>
<comment type="caution">
    <text evidence="15">The sequence shown here is derived from an EMBL/GenBank/DDBJ whole genome shotgun (WGS) entry which is preliminary data.</text>
</comment>